<evidence type="ECO:0000313" key="1">
    <source>
        <dbReference type="EMBL" id="APT34525.1"/>
    </source>
</evidence>
<dbReference type="EMBL" id="CP015367">
    <property type="protein sequence ID" value="APT34525.1"/>
    <property type="molecule type" value="Genomic_DNA"/>
</dbReference>
<name>A0AAE8L7N3_9HYPH</name>
<accession>A0AAE8L7N3</accession>
<dbReference type="AlphaFoldDB" id="A0AAE8L7N3"/>
<protein>
    <submittedName>
        <fullName evidence="2">Uncharacterized protein</fullName>
    </submittedName>
</protein>
<reference evidence="1 3" key="1">
    <citation type="submission" date="2016-04" db="EMBL/GenBank/DDBJ databases">
        <title>Complete genome sequencing and analysis of CBMB27, Methylobacterium phyllosphaerae isolated from leaf tissues of rice (Oryza sativa L.).</title>
        <authorList>
            <person name="Lee Y."/>
            <person name="Hwangbo K."/>
            <person name="Chung H."/>
            <person name="Yoo J."/>
            <person name="Kim K.Y."/>
            <person name="Sa T.M."/>
            <person name="Um Y."/>
            <person name="Madhaiyan M."/>
        </authorList>
    </citation>
    <scope>NUCLEOTIDE SEQUENCE [LARGE SCALE GENOMIC DNA]</scope>
    <source>
        <strain evidence="1 3">CBMB27</strain>
    </source>
</reference>
<proteinExistence type="predicted"/>
<evidence type="ECO:0000313" key="3">
    <source>
        <dbReference type="Proteomes" id="UP000185487"/>
    </source>
</evidence>
<sequence length="70" mass="8056">MSPSDIRLAVEAHREALDALTGFLSEFPMIPRYLVENHIAFEVAHRIRSGVRSRDRLVRYGIEAVLTDKY</sequence>
<organism evidence="2 4">
    <name type="scientific">Methylobacterium phyllosphaerae</name>
    <dbReference type="NCBI Taxonomy" id="418223"/>
    <lineage>
        <taxon>Bacteria</taxon>
        <taxon>Pseudomonadati</taxon>
        <taxon>Pseudomonadota</taxon>
        <taxon>Alphaproteobacteria</taxon>
        <taxon>Hyphomicrobiales</taxon>
        <taxon>Methylobacteriaceae</taxon>
        <taxon>Methylobacterium</taxon>
    </lineage>
</organism>
<evidence type="ECO:0000313" key="2">
    <source>
        <dbReference type="EMBL" id="SFH19929.1"/>
    </source>
</evidence>
<dbReference type="Proteomes" id="UP000185487">
    <property type="component" value="Chromosome"/>
</dbReference>
<dbReference type="EMBL" id="FOPK01000016">
    <property type="protein sequence ID" value="SFH19929.1"/>
    <property type="molecule type" value="Genomic_DNA"/>
</dbReference>
<dbReference type="Proteomes" id="UP000199140">
    <property type="component" value="Unassembled WGS sequence"/>
</dbReference>
<dbReference type="KEGG" id="mphy:MCBMB27_05234"/>
<evidence type="ECO:0000313" key="4">
    <source>
        <dbReference type="Proteomes" id="UP000199140"/>
    </source>
</evidence>
<gene>
    <name evidence="1" type="ORF">MCBMB27_05234</name>
    <name evidence="2" type="ORF">SAMN05192567_11664</name>
</gene>
<keyword evidence="3" id="KW-1185">Reference proteome</keyword>
<reference evidence="2 4" key="2">
    <citation type="submission" date="2016-10" db="EMBL/GenBank/DDBJ databases">
        <authorList>
            <person name="Varghese N."/>
            <person name="Submissions S."/>
        </authorList>
    </citation>
    <scope>NUCLEOTIDE SEQUENCE [LARGE SCALE GENOMIC DNA]</scope>
    <source>
        <strain evidence="2 4">CBMB27</strain>
    </source>
</reference>